<dbReference type="AlphaFoldDB" id="A0A4U8V2E7"/>
<accession>A0A4U8V2E7</accession>
<gene>
    <name evidence="2" type="ORF">L596_005179</name>
</gene>
<proteinExistence type="predicted"/>
<keyword evidence="1" id="KW-0812">Transmembrane</keyword>
<evidence type="ECO:0000256" key="1">
    <source>
        <dbReference type="SAM" id="Phobius"/>
    </source>
</evidence>
<feature type="transmembrane region" description="Helical" evidence="1">
    <location>
        <begin position="33"/>
        <end position="57"/>
    </location>
</feature>
<dbReference type="SUPFAM" id="SSF81321">
    <property type="entry name" value="Family A G protein-coupled receptor-like"/>
    <property type="match status" value="1"/>
</dbReference>
<dbReference type="InterPro" id="IPR053326">
    <property type="entry name" value="GPCR1-like"/>
</dbReference>
<dbReference type="EMBL" id="AZBU02000001">
    <property type="protein sequence ID" value="TMS38458.1"/>
    <property type="molecule type" value="Genomic_DNA"/>
</dbReference>
<dbReference type="PANTHER" id="PTHR47632">
    <property type="entry name" value="FMRFAMIDE PEPTIDE RECEPTOR FAMILY-RELATED"/>
    <property type="match status" value="1"/>
</dbReference>
<evidence type="ECO:0000313" key="2">
    <source>
        <dbReference type="EMBL" id="TMS38458.1"/>
    </source>
</evidence>
<name>A0A4U8V2E7_STECR</name>
<sequence>MNDTSLTTVECNVLSSKCVCHQIYQFYDWHEKLVLGLIGLPVICFGLGANLLSALVFSHRLMASSPLNWYLAVLSLSDSLVLLSAFFVLALPRLGEFLIMWNSTSMSVSEAIWVKCSGKRSVLLESFADNPNWPMDADRLYTDVFWGLAAN</sequence>
<organism evidence="2 3">
    <name type="scientific">Steinernema carpocapsae</name>
    <name type="common">Entomopathogenic nematode</name>
    <dbReference type="NCBI Taxonomy" id="34508"/>
    <lineage>
        <taxon>Eukaryota</taxon>
        <taxon>Metazoa</taxon>
        <taxon>Ecdysozoa</taxon>
        <taxon>Nematoda</taxon>
        <taxon>Chromadorea</taxon>
        <taxon>Rhabditida</taxon>
        <taxon>Tylenchina</taxon>
        <taxon>Panagrolaimomorpha</taxon>
        <taxon>Strongyloidoidea</taxon>
        <taxon>Steinernematidae</taxon>
        <taxon>Steinernema</taxon>
    </lineage>
</organism>
<comment type="caution">
    <text evidence="2">The sequence shown here is derived from an EMBL/GenBank/DDBJ whole genome shotgun (WGS) entry which is preliminary data.</text>
</comment>
<reference evidence="2 3" key="1">
    <citation type="journal article" date="2015" name="Genome Biol.">
        <title>Comparative genomics of Steinernema reveals deeply conserved gene regulatory networks.</title>
        <authorList>
            <person name="Dillman A.R."/>
            <person name="Macchietto M."/>
            <person name="Porter C.F."/>
            <person name="Rogers A."/>
            <person name="Williams B."/>
            <person name="Antoshechkin I."/>
            <person name="Lee M.M."/>
            <person name="Goodwin Z."/>
            <person name="Lu X."/>
            <person name="Lewis E.E."/>
            <person name="Goodrich-Blair H."/>
            <person name="Stock S.P."/>
            <person name="Adams B.J."/>
            <person name="Sternberg P.W."/>
            <person name="Mortazavi A."/>
        </authorList>
    </citation>
    <scope>NUCLEOTIDE SEQUENCE [LARGE SCALE GENOMIC DNA]</scope>
    <source>
        <strain evidence="2 3">ALL</strain>
    </source>
</reference>
<protein>
    <submittedName>
        <fullName evidence="2">Uncharacterized protein</fullName>
    </submittedName>
</protein>
<dbReference type="Proteomes" id="UP000298663">
    <property type="component" value="Unassembled WGS sequence"/>
</dbReference>
<keyword evidence="3" id="KW-1185">Reference proteome</keyword>
<dbReference type="Gene3D" id="1.20.1070.10">
    <property type="entry name" value="Rhodopsin 7-helix transmembrane proteins"/>
    <property type="match status" value="1"/>
</dbReference>
<reference evidence="2 3" key="2">
    <citation type="journal article" date="2019" name="G3 (Bethesda)">
        <title>Hybrid Assembly of the Genome of the Entomopathogenic Nematode Steinernema carpocapsae Identifies the X-Chromosome.</title>
        <authorList>
            <person name="Serra L."/>
            <person name="Macchietto M."/>
            <person name="Macias-Munoz A."/>
            <person name="McGill C.J."/>
            <person name="Rodriguez I.M."/>
            <person name="Rodriguez B."/>
            <person name="Murad R."/>
            <person name="Mortazavi A."/>
        </authorList>
    </citation>
    <scope>NUCLEOTIDE SEQUENCE [LARGE SCALE GENOMIC DNA]</scope>
    <source>
        <strain evidence="2 3">ALL</strain>
    </source>
</reference>
<feature type="transmembrane region" description="Helical" evidence="1">
    <location>
        <begin position="69"/>
        <end position="91"/>
    </location>
</feature>
<keyword evidence="1" id="KW-0472">Membrane</keyword>
<keyword evidence="1" id="KW-1133">Transmembrane helix</keyword>
<evidence type="ECO:0000313" key="3">
    <source>
        <dbReference type="Proteomes" id="UP000298663"/>
    </source>
</evidence>
<dbReference type="OrthoDB" id="5832786at2759"/>